<name>A0A1Q3ETE0_LENED</name>
<reference evidence="2 3" key="2">
    <citation type="submission" date="2017-02" db="EMBL/GenBank/DDBJ databases">
        <title>A genome survey and senescence transcriptome analysis in Lentinula edodes.</title>
        <authorList>
            <person name="Sakamoto Y."/>
            <person name="Nakade K."/>
            <person name="Sato S."/>
            <person name="Yoshida Y."/>
            <person name="Miyazaki K."/>
            <person name="Natsume S."/>
            <person name="Konno N."/>
        </authorList>
    </citation>
    <scope>NUCLEOTIDE SEQUENCE [LARGE SCALE GENOMIC DNA]</scope>
    <source>
        <strain evidence="2 3">NBRC 111202</strain>
    </source>
</reference>
<dbReference type="InterPro" id="IPR011010">
    <property type="entry name" value="DNA_brk_join_enz"/>
</dbReference>
<protein>
    <recommendedName>
        <fullName evidence="4">Tyr recombinase domain-containing protein</fullName>
    </recommendedName>
</protein>
<dbReference type="Gene3D" id="1.10.443.10">
    <property type="entry name" value="Intergrase catalytic core"/>
    <property type="match status" value="1"/>
</dbReference>
<organism evidence="2 3">
    <name type="scientific">Lentinula edodes</name>
    <name type="common">Shiitake mushroom</name>
    <name type="synonym">Lentinus edodes</name>
    <dbReference type="NCBI Taxonomy" id="5353"/>
    <lineage>
        <taxon>Eukaryota</taxon>
        <taxon>Fungi</taxon>
        <taxon>Dikarya</taxon>
        <taxon>Basidiomycota</taxon>
        <taxon>Agaricomycotina</taxon>
        <taxon>Agaricomycetes</taxon>
        <taxon>Agaricomycetidae</taxon>
        <taxon>Agaricales</taxon>
        <taxon>Marasmiineae</taxon>
        <taxon>Omphalotaceae</taxon>
        <taxon>Lentinula</taxon>
    </lineage>
</organism>
<reference evidence="2 3" key="1">
    <citation type="submission" date="2016-08" db="EMBL/GenBank/DDBJ databases">
        <authorList>
            <consortium name="Lentinula edodes genome sequencing consortium"/>
            <person name="Sakamoto Y."/>
            <person name="Nakade K."/>
            <person name="Sato S."/>
            <person name="Yoshida Y."/>
            <person name="Miyazaki K."/>
            <person name="Natsume S."/>
            <person name="Konno N."/>
        </authorList>
    </citation>
    <scope>NUCLEOTIDE SEQUENCE [LARGE SCALE GENOMIC DNA]</scope>
    <source>
        <strain evidence="2 3">NBRC 111202</strain>
    </source>
</reference>
<dbReference type="SUPFAM" id="SSF56349">
    <property type="entry name" value="DNA breaking-rejoining enzymes"/>
    <property type="match status" value="1"/>
</dbReference>
<proteinExistence type="predicted"/>
<dbReference type="AlphaFoldDB" id="A0A1Q3ETE0"/>
<dbReference type="EMBL" id="BDGU01001748">
    <property type="protein sequence ID" value="GAW10459.1"/>
    <property type="molecule type" value="Genomic_DNA"/>
</dbReference>
<sequence length="168" mass="19427">MLATGFYGLLRLAEMTMKDNPQLRNPRKYTRRLSAQISDNFYSFLLLTHKADTTFQGNRVLINDRIARQLFVNYLARRDSEFPINPYLWLRENGTVPTRRWFMTQLRSLFPDRDFAGQSMHAGGATALAEDGAPPHVIQAAGRWASETFQIYIRKHPILLQAMLHNSN</sequence>
<evidence type="ECO:0000313" key="2">
    <source>
        <dbReference type="EMBL" id="GAW10459.1"/>
    </source>
</evidence>
<dbReference type="InterPro" id="IPR013762">
    <property type="entry name" value="Integrase-like_cat_sf"/>
</dbReference>
<dbReference type="GO" id="GO:0015074">
    <property type="term" value="P:DNA integration"/>
    <property type="evidence" value="ECO:0007669"/>
    <property type="project" value="InterPro"/>
</dbReference>
<evidence type="ECO:0000313" key="3">
    <source>
        <dbReference type="Proteomes" id="UP000188533"/>
    </source>
</evidence>
<evidence type="ECO:0008006" key="4">
    <source>
        <dbReference type="Google" id="ProtNLM"/>
    </source>
</evidence>
<dbReference type="Proteomes" id="UP000188533">
    <property type="component" value="Unassembled WGS sequence"/>
</dbReference>
<dbReference type="GO" id="GO:0003677">
    <property type="term" value="F:DNA binding"/>
    <property type="evidence" value="ECO:0007669"/>
    <property type="project" value="InterPro"/>
</dbReference>
<gene>
    <name evidence="2" type="ORF">LENED_012726</name>
</gene>
<keyword evidence="3" id="KW-1185">Reference proteome</keyword>
<dbReference type="STRING" id="5353.A0A1Q3ETE0"/>
<comment type="caution">
    <text evidence="2">The sequence shown here is derived from an EMBL/GenBank/DDBJ whole genome shotgun (WGS) entry which is preliminary data.</text>
</comment>
<accession>A0A1Q3ETE0</accession>
<dbReference type="GO" id="GO:0006310">
    <property type="term" value="P:DNA recombination"/>
    <property type="evidence" value="ECO:0007669"/>
    <property type="project" value="UniProtKB-KW"/>
</dbReference>
<keyword evidence="1" id="KW-0233">DNA recombination</keyword>
<evidence type="ECO:0000256" key="1">
    <source>
        <dbReference type="ARBA" id="ARBA00023172"/>
    </source>
</evidence>